<dbReference type="SUPFAM" id="SSF53955">
    <property type="entry name" value="Lysozyme-like"/>
    <property type="match status" value="1"/>
</dbReference>
<reference evidence="2 3" key="1">
    <citation type="submission" date="2017-07" db="EMBL/GenBank/DDBJ databases">
        <title>Mechanisms for carbon and nitrogen cycling indicate functional differentiation within the Candidate Phyla Radiation.</title>
        <authorList>
            <person name="Danczak R.E."/>
            <person name="Johnston M.D."/>
            <person name="Kenah C."/>
            <person name="Slattery M."/>
            <person name="Wrighton K.C."/>
            <person name="Wilkins M.J."/>
        </authorList>
    </citation>
    <scope>NUCLEOTIDE SEQUENCE [LARGE SCALE GENOMIC DNA]</scope>
    <source>
        <strain evidence="2">Licking1014_96</strain>
    </source>
</reference>
<dbReference type="EMBL" id="VMGH01000018">
    <property type="protein sequence ID" value="TSC92091.1"/>
    <property type="molecule type" value="Genomic_DNA"/>
</dbReference>
<dbReference type="AlphaFoldDB" id="A0A554LGT1"/>
<evidence type="ECO:0000313" key="2">
    <source>
        <dbReference type="EMBL" id="TSC92091.1"/>
    </source>
</evidence>
<organism evidence="2 3">
    <name type="scientific">Candidatus Berkelbacteria bacterium Licking1014_96</name>
    <dbReference type="NCBI Taxonomy" id="2017149"/>
    <lineage>
        <taxon>Bacteria</taxon>
        <taxon>Candidatus Berkelbacteria</taxon>
    </lineage>
</organism>
<evidence type="ECO:0000256" key="1">
    <source>
        <dbReference type="SAM" id="SignalP"/>
    </source>
</evidence>
<name>A0A554LGT1_9BACT</name>
<dbReference type="Gene3D" id="1.10.530.10">
    <property type="match status" value="1"/>
</dbReference>
<dbReference type="InterPro" id="IPR023346">
    <property type="entry name" value="Lysozyme-like_dom_sf"/>
</dbReference>
<feature type="signal peptide" evidence="1">
    <location>
        <begin position="1"/>
        <end position="24"/>
    </location>
</feature>
<keyword evidence="1" id="KW-0732">Signal</keyword>
<gene>
    <name evidence="2" type="ORF">CEN92_134</name>
</gene>
<feature type="chain" id="PRO_5022190699" evidence="1">
    <location>
        <begin position="25"/>
        <end position="172"/>
    </location>
</feature>
<evidence type="ECO:0000313" key="3">
    <source>
        <dbReference type="Proteomes" id="UP000318296"/>
    </source>
</evidence>
<dbReference type="Proteomes" id="UP000318296">
    <property type="component" value="Unassembled WGS sequence"/>
</dbReference>
<protein>
    <submittedName>
        <fullName evidence="2">Uncharacterized protein</fullName>
    </submittedName>
</protein>
<accession>A0A554LGT1</accession>
<proteinExistence type="predicted"/>
<sequence length="172" mass="18718">MKRLNAFFALFLLTALSISGIAQADYTSDYDFDAKLATNQTLPVKIEKTKNDAPDISLTKKANVLAVERCDNQIKIVAGEAKVDREARLAREEAERSAQELAQAQAAEAARAQARARVTTLPLAGLDMGDAWYRLRMCESGNTYPRNSGNGYYGAYQFAAGSPGPLVPENLV</sequence>
<comment type="caution">
    <text evidence="2">The sequence shown here is derived from an EMBL/GenBank/DDBJ whole genome shotgun (WGS) entry which is preliminary data.</text>
</comment>